<accession>A0A8F6TT09</accession>
<dbReference type="InterPro" id="IPR015815">
    <property type="entry name" value="HIBADH-related"/>
</dbReference>
<evidence type="ECO:0000313" key="5">
    <source>
        <dbReference type="EMBL" id="QXT38195.1"/>
    </source>
</evidence>
<gene>
    <name evidence="5" type="ORF">KYE46_09535</name>
</gene>
<name>A0A8F6TT09_9RHOB</name>
<evidence type="ECO:0000256" key="2">
    <source>
        <dbReference type="ARBA" id="ARBA00023027"/>
    </source>
</evidence>
<keyword evidence="2" id="KW-0520">NAD</keyword>
<dbReference type="InterPro" id="IPR029154">
    <property type="entry name" value="HIBADH-like_NADP-bd"/>
</dbReference>
<feature type="domain" description="6-phosphogluconate dehydrogenase NADP-binding" evidence="3">
    <location>
        <begin position="7"/>
        <end position="158"/>
    </location>
</feature>
<dbReference type="Pfam" id="PF14833">
    <property type="entry name" value="NAD_binding_11"/>
    <property type="match status" value="1"/>
</dbReference>
<evidence type="ECO:0000259" key="3">
    <source>
        <dbReference type="Pfam" id="PF03446"/>
    </source>
</evidence>
<dbReference type="GO" id="GO:0050661">
    <property type="term" value="F:NADP binding"/>
    <property type="evidence" value="ECO:0007669"/>
    <property type="project" value="InterPro"/>
</dbReference>
<dbReference type="PANTHER" id="PTHR43060:SF15">
    <property type="entry name" value="3-HYDROXYISOBUTYRATE DEHYDROGENASE-LIKE 1, MITOCHONDRIAL-RELATED"/>
    <property type="match status" value="1"/>
</dbReference>
<protein>
    <submittedName>
        <fullName evidence="5">NAD(P)-dependent oxidoreductase</fullName>
    </submittedName>
</protein>
<feature type="domain" description="3-hydroxyisobutyrate dehydrogenase-like NAD-binding" evidence="4">
    <location>
        <begin position="161"/>
        <end position="278"/>
    </location>
</feature>
<dbReference type="PANTHER" id="PTHR43060">
    <property type="entry name" value="3-HYDROXYISOBUTYRATE DEHYDROGENASE-LIKE 1, MITOCHONDRIAL-RELATED"/>
    <property type="match status" value="1"/>
</dbReference>
<organism evidence="5 6">
    <name type="scientific">Gymnodinialimonas ceratoperidinii</name>
    <dbReference type="NCBI Taxonomy" id="2856823"/>
    <lineage>
        <taxon>Bacteria</taxon>
        <taxon>Pseudomonadati</taxon>
        <taxon>Pseudomonadota</taxon>
        <taxon>Alphaproteobacteria</taxon>
        <taxon>Rhodobacterales</taxon>
        <taxon>Paracoccaceae</taxon>
        <taxon>Gymnodinialimonas</taxon>
    </lineage>
</organism>
<dbReference type="AlphaFoldDB" id="A0A8F6TT09"/>
<evidence type="ECO:0000259" key="4">
    <source>
        <dbReference type="Pfam" id="PF14833"/>
    </source>
</evidence>
<dbReference type="Pfam" id="PF03446">
    <property type="entry name" value="NAD_binding_2"/>
    <property type="match status" value="1"/>
</dbReference>
<evidence type="ECO:0000256" key="1">
    <source>
        <dbReference type="ARBA" id="ARBA00023002"/>
    </source>
</evidence>
<proteinExistence type="predicted"/>
<keyword evidence="6" id="KW-1185">Reference proteome</keyword>
<dbReference type="InterPro" id="IPR006115">
    <property type="entry name" value="6PGDH_NADP-bd"/>
</dbReference>
<evidence type="ECO:0000313" key="6">
    <source>
        <dbReference type="Proteomes" id="UP000825009"/>
    </source>
</evidence>
<keyword evidence="1" id="KW-0560">Oxidoreductase</keyword>
<sequence length="288" mass="29347">MNDKALKVGVFGLGLIGTALAGRLLAAGYAVAGTDPSAERCKAFKALGGTLADSADIWSSDVVFSCVFDTAQLADLIAQAPGTEAVLVSMSTCDPDQMAPLATKAQARGITLIEAPISGTSKALAAGDVLLLVAGAEAAVARAAPLLDALARQFLHVGEIGNGNRAKLAINLVLGLHRAALAEGMVFAEAIGLDAADFLEMAKASAAYSAVMDAKGDALVHRDFTPLGRIAQSAKDFELIRDQAKAAGQGLPFTGTYLDMMRDALAAGEGDLDNAAVLLPISRAVPEG</sequence>
<dbReference type="EMBL" id="CP079194">
    <property type="protein sequence ID" value="QXT38195.1"/>
    <property type="molecule type" value="Genomic_DNA"/>
</dbReference>
<dbReference type="Proteomes" id="UP000825009">
    <property type="component" value="Chromosome"/>
</dbReference>
<dbReference type="PIRSF" id="PIRSF000103">
    <property type="entry name" value="HIBADH"/>
    <property type="match status" value="1"/>
</dbReference>
<dbReference type="KEGG" id="gce:KYE46_09535"/>
<dbReference type="GO" id="GO:0051287">
    <property type="term" value="F:NAD binding"/>
    <property type="evidence" value="ECO:0007669"/>
    <property type="project" value="InterPro"/>
</dbReference>
<reference evidence="5 6" key="1">
    <citation type="submission" date="2021-07" db="EMBL/GenBank/DDBJ databases">
        <title>A novel Jannaschia species isolated from marine dinoflagellate Ceratoperidinium margalefii.</title>
        <authorList>
            <person name="Jiang Y."/>
            <person name="Li Z."/>
        </authorList>
    </citation>
    <scope>NUCLEOTIDE SEQUENCE [LARGE SCALE GENOMIC DNA]</scope>
    <source>
        <strain evidence="5 6">J12C1-MA-4</strain>
    </source>
</reference>
<dbReference type="RefSeq" id="WP_219000392.1">
    <property type="nucleotide sequence ID" value="NZ_CP079194.1"/>
</dbReference>